<protein>
    <recommendedName>
        <fullName evidence="5">Phytocyanin domain-containing protein</fullName>
    </recommendedName>
</protein>
<dbReference type="SUPFAM" id="SSF49503">
    <property type="entry name" value="Cupredoxins"/>
    <property type="match status" value="1"/>
</dbReference>
<gene>
    <name evidence="3" type="ORF">D9619_013622</name>
</gene>
<keyword evidence="2" id="KW-1133">Transmembrane helix</keyword>
<keyword evidence="4" id="KW-1185">Reference proteome</keyword>
<dbReference type="AlphaFoldDB" id="A0A8H5BR91"/>
<evidence type="ECO:0000313" key="3">
    <source>
        <dbReference type="EMBL" id="KAF5328067.1"/>
    </source>
</evidence>
<dbReference type="OrthoDB" id="2331100at2759"/>
<dbReference type="Proteomes" id="UP000567179">
    <property type="component" value="Unassembled WGS sequence"/>
</dbReference>
<name>A0A8H5BR91_9AGAR</name>
<dbReference type="PANTHER" id="PTHR34883">
    <property type="entry name" value="SERINE-RICH PROTEIN, PUTATIVE-RELATED-RELATED"/>
    <property type="match status" value="1"/>
</dbReference>
<reference evidence="3 4" key="1">
    <citation type="journal article" date="2020" name="ISME J.">
        <title>Uncovering the hidden diversity of litter-decomposition mechanisms in mushroom-forming fungi.</title>
        <authorList>
            <person name="Floudas D."/>
            <person name="Bentzer J."/>
            <person name="Ahren D."/>
            <person name="Johansson T."/>
            <person name="Persson P."/>
            <person name="Tunlid A."/>
        </authorList>
    </citation>
    <scope>NUCLEOTIDE SEQUENCE [LARGE SCALE GENOMIC DNA]</scope>
    <source>
        <strain evidence="3 4">CBS 101986</strain>
    </source>
</reference>
<keyword evidence="2" id="KW-0472">Membrane</keyword>
<keyword evidence="2" id="KW-0812">Transmembrane</keyword>
<comment type="caution">
    <text evidence="3">The sequence shown here is derived from an EMBL/GenBank/DDBJ whole genome shotgun (WGS) entry which is preliminary data.</text>
</comment>
<dbReference type="PANTHER" id="PTHR34883:SF15">
    <property type="entry name" value="EXTRACELLULAR SERINE-RICH PROTEIN"/>
    <property type="match status" value="1"/>
</dbReference>
<dbReference type="Gene3D" id="2.60.40.420">
    <property type="entry name" value="Cupredoxins - blue copper proteins"/>
    <property type="match status" value="1"/>
</dbReference>
<evidence type="ECO:0000256" key="1">
    <source>
        <dbReference type="SAM" id="MobiDB-lite"/>
    </source>
</evidence>
<feature type="transmembrane region" description="Helical" evidence="2">
    <location>
        <begin position="285"/>
        <end position="307"/>
    </location>
</feature>
<organism evidence="3 4">
    <name type="scientific">Psilocybe cf. subviscida</name>
    <dbReference type="NCBI Taxonomy" id="2480587"/>
    <lineage>
        <taxon>Eukaryota</taxon>
        <taxon>Fungi</taxon>
        <taxon>Dikarya</taxon>
        <taxon>Basidiomycota</taxon>
        <taxon>Agaricomycotina</taxon>
        <taxon>Agaricomycetes</taxon>
        <taxon>Agaricomycetidae</taxon>
        <taxon>Agaricales</taxon>
        <taxon>Agaricineae</taxon>
        <taxon>Strophariaceae</taxon>
        <taxon>Psilocybe</taxon>
    </lineage>
</organism>
<evidence type="ECO:0008006" key="5">
    <source>
        <dbReference type="Google" id="ProtNLM"/>
    </source>
</evidence>
<proteinExistence type="predicted"/>
<evidence type="ECO:0000256" key="2">
    <source>
        <dbReference type="SAM" id="Phobius"/>
    </source>
</evidence>
<feature type="transmembrane region" description="Helical" evidence="2">
    <location>
        <begin position="25"/>
        <end position="47"/>
    </location>
</feature>
<feature type="region of interest" description="Disordered" evidence="1">
    <location>
        <begin position="259"/>
        <end position="282"/>
    </location>
</feature>
<dbReference type="InterPro" id="IPR052953">
    <property type="entry name" value="Ser-rich/MCO-related"/>
</dbReference>
<accession>A0A8H5BR91</accession>
<feature type="compositionally biased region" description="Polar residues" evidence="1">
    <location>
        <begin position="408"/>
        <end position="419"/>
    </location>
</feature>
<feature type="region of interest" description="Disordered" evidence="1">
    <location>
        <begin position="406"/>
        <end position="428"/>
    </location>
</feature>
<dbReference type="EMBL" id="JAACJJ010000006">
    <property type="protein sequence ID" value="KAF5328067.1"/>
    <property type="molecule type" value="Genomic_DNA"/>
</dbReference>
<dbReference type="InterPro" id="IPR008972">
    <property type="entry name" value="Cupredoxin"/>
</dbReference>
<sequence>MILTCVKPSRVFHPHSFPCFYSTTLSFPLMIFAAILSAIGLVTGIAAQTQIIQVSGQSTTPGGIFQFTPPQIPKVPFEGVVMFEFTGAPGNHSVTQSSFADPCNPLAGGFDSGSAPVYSLLITNNTIPIWFYCKQLVTSPHCVAGMVGAINAPATGNTFAQFQKNAEAVGGIPAQSEGALGGTSALTAAGIGGTPTTFPMTANGSGGLVTGGQSNSPSAMPARTSMTITGGSSSEAPVTTLSTNGGSSLEATVTALPATPSSVTTNNNEQTATARRSSTKSVSTGAIAGSITGGFIVIVLSIFLFWFRKRNMELVSGPTNNNMTSLLSSAGSHAFDPYTMPPTTTATGTEPLPSKERLKFSAIETTLPLTAVPVEKVTVTEERSRDFQRVQRLRLERERINRELASLDQISEPGSNHSDGSADGGHSTISLRTNQRLLAEQLATLQMQLVQVEERQQHMQAGLPSYVDIAPNSGHPGKKFLAVPM</sequence>
<evidence type="ECO:0000313" key="4">
    <source>
        <dbReference type="Proteomes" id="UP000567179"/>
    </source>
</evidence>